<feature type="domain" description="Helicase C-terminal" evidence="8">
    <location>
        <begin position="692"/>
        <end position="895"/>
    </location>
</feature>
<evidence type="ECO:0000256" key="4">
    <source>
        <dbReference type="ARBA" id="ARBA00022840"/>
    </source>
</evidence>
<dbReference type="Pfam" id="PF00271">
    <property type="entry name" value="Helicase_C"/>
    <property type="match status" value="1"/>
</dbReference>
<evidence type="ECO:0000256" key="6">
    <source>
        <dbReference type="SAM" id="MobiDB-lite"/>
    </source>
</evidence>
<dbReference type="InterPro" id="IPR012961">
    <property type="entry name" value="Ski2/MTR4_C"/>
</dbReference>
<dbReference type="PANTHER" id="PTHR12131">
    <property type="entry name" value="ATP-DEPENDENT RNA AND DNA HELICASE"/>
    <property type="match status" value="1"/>
</dbReference>
<dbReference type="Gene3D" id="3.40.50.300">
    <property type="entry name" value="P-loop containing nucleotide triphosphate hydrolases"/>
    <property type="match status" value="2"/>
</dbReference>
<evidence type="ECO:0000259" key="7">
    <source>
        <dbReference type="PROSITE" id="PS51192"/>
    </source>
</evidence>
<feature type="region of interest" description="Disordered" evidence="6">
    <location>
        <begin position="661"/>
        <end position="681"/>
    </location>
</feature>
<keyword evidence="9" id="KW-1185">Reference proteome</keyword>
<reference evidence="9" key="1">
    <citation type="journal article" date="2013" name="Genetics">
        <title>The draft genome and transcriptome of Panagrellus redivivus are shaped by the harsh demands of a free-living lifestyle.</title>
        <authorList>
            <person name="Srinivasan J."/>
            <person name="Dillman A.R."/>
            <person name="Macchietto M.G."/>
            <person name="Heikkinen L."/>
            <person name="Lakso M."/>
            <person name="Fracchia K.M."/>
            <person name="Antoshechkin I."/>
            <person name="Mortazavi A."/>
            <person name="Wong G."/>
            <person name="Sternberg P.W."/>
        </authorList>
    </citation>
    <scope>NUCLEOTIDE SEQUENCE [LARGE SCALE GENOMIC DNA]</scope>
    <source>
        <strain evidence="9">MT8872</strain>
    </source>
</reference>
<evidence type="ECO:0000259" key="8">
    <source>
        <dbReference type="PROSITE" id="PS51194"/>
    </source>
</evidence>
<dbReference type="GO" id="GO:0016787">
    <property type="term" value="F:hydrolase activity"/>
    <property type="evidence" value="ECO:0007669"/>
    <property type="project" value="UniProtKB-KW"/>
</dbReference>
<evidence type="ECO:0000256" key="2">
    <source>
        <dbReference type="ARBA" id="ARBA00022801"/>
    </source>
</evidence>
<dbReference type="PROSITE" id="PS51192">
    <property type="entry name" value="HELICASE_ATP_BIND_1"/>
    <property type="match status" value="1"/>
</dbReference>
<dbReference type="CDD" id="cd18795">
    <property type="entry name" value="SF2_C_Ski2"/>
    <property type="match status" value="1"/>
</dbReference>
<dbReference type="PROSITE" id="PS51194">
    <property type="entry name" value="HELICASE_CTER"/>
    <property type="match status" value="1"/>
</dbReference>
<evidence type="ECO:0000256" key="1">
    <source>
        <dbReference type="ARBA" id="ARBA00022741"/>
    </source>
</evidence>
<dbReference type="InterPro" id="IPR050699">
    <property type="entry name" value="RNA-DNA_Helicase"/>
</dbReference>
<dbReference type="GO" id="GO:0005524">
    <property type="term" value="F:ATP binding"/>
    <property type="evidence" value="ECO:0007669"/>
    <property type="project" value="UniProtKB-KW"/>
</dbReference>
<keyword evidence="3" id="KW-0347">Helicase</keyword>
<evidence type="ECO:0000313" key="10">
    <source>
        <dbReference type="WBParaSite" id="Pan_g5907.t1"/>
    </source>
</evidence>
<dbReference type="InterPro" id="IPR027417">
    <property type="entry name" value="P-loop_NTPase"/>
</dbReference>
<evidence type="ECO:0000256" key="3">
    <source>
        <dbReference type="ARBA" id="ARBA00022806"/>
    </source>
</evidence>
<dbReference type="SMART" id="SM01142">
    <property type="entry name" value="DSHCT"/>
    <property type="match status" value="1"/>
</dbReference>
<dbReference type="InterPro" id="IPR014001">
    <property type="entry name" value="Helicase_ATP-bd"/>
</dbReference>
<evidence type="ECO:0000256" key="5">
    <source>
        <dbReference type="ARBA" id="ARBA00047984"/>
    </source>
</evidence>
<dbReference type="Gene3D" id="1.10.3380.30">
    <property type="match status" value="1"/>
</dbReference>
<keyword evidence="1" id="KW-0547">Nucleotide-binding</keyword>
<dbReference type="Pfam" id="PF00270">
    <property type="entry name" value="DEAD"/>
    <property type="match status" value="1"/>
</dbReference>
<keyword evidence="4" id="KW-0067">ATP-binding</keyword>
<name>A0A7E4W1M5_PANRE</name>
<dbReference type="GO" id="GO:0003676">
    <property type="term" value="F:nucleic acid binding"/>
    <property type="evidence" value="ECO:0007669"/>
    <property type="project" value="InterPro"/>
</dbReference>
<accession>A0A7E4W1M5</accession>
<organism evidence="9 10">
    <name type="scientific">Panagrellus redivivus</name>
    <name type="common">Microworm</name>
    <dbReference type="NCBI Taxonomy" id="6233"/>
    <lineage>
        <taxon>Eukaryota</taxon>
        <taxon>Metazoa</taxon>
        <taxon>Ecdysozoa</taxon>
        <taxon>Nematoda</taxon>
        <taxon>Chromadorea</taxon>
        <taxon>Rhabditida</taxon>
        <taxon>Tylenchina</taxon>
        <taxon>Panagrolaimomorpha</taxon>
        <taxon>Panagrolaimoidea</taxon>
        <taxon>Panagrolaimidae</taxon>
        <taxon>Panagrellus</taxon>
    </lineage>
</organism>
<dbReference type="GO" id="GO:0003724">
    <property type="term" value="F:RNA helicase activity"/>
    <property type="evidence" value="ECO:0007669"/>
    <property type="project" value="UniProtKB-EC"/>
</dbReference>
<protein>
    <submittedName>
        <fullName evidence="10">Helicase ATP-binding domain-containing protein</fullName>
    </submittedName>
</protein>
<dbReference type="PANTHER" id="PTHR12131:SF1">
    <property type="entry name" value="ATP-DEPENDENT RNA HELICASE SUPV3L1, MITOCHONDRIAL-RELATED"/>
    <property type="match status" value="1"/>
</dbReference>
<dbReference type="InterPro" id="IPR001650">
    <property type="entry name" value="Helicase_C-like"/>
</dbReference>
<dbReference type="FunFam" id="3.40.50.300:FF:000354">
    <property type="entry name" value="ATP-dependent RNA helicase SKI2"/>
    <property type="match status" value="1"/>
</dbReference>
<dbReference type="GO" id="GO:0055087">
    <property type="term" value="C:Ski complex"/>
    <property type="evidence" value="ECO:0007669"/>
    <property type="project" value="TreeGrafter"/>
</dbReference>
<dbReference type="FunFam" id="3.40.50.300:FF:000447">
    <property type="entry name" value="helicase SKI2W isoform X2"/>
    <property type="match status" value="1"/>
</dbReference>
<proteinExistence type="predicted"/>
<dbReference type="WBParaSite" id="Pan_g5907.t1">
    <property type="protein sequence ID" value="Pan_g5907.t1"/>
    <property type="gene ID" value="Pan_g5907"/>
</dbReference>
<keyword evidence="2" id="KW-0378">Hydrolase</keyword>
<dbReference type="SMART" id="SM00487">
    <property type="entry name" value="DEXDc"/>
    <property type="match status" value="1"/>
</dbReference>
<comment type="catalytic activity">
    <reaction evidence="5">
        <text>ATP + H2O = ADP + phosphate + H(+)</text>
        <dbReference type="Rhea" id="RHEA:13065"/>
        <dbReference type="ChEBI" id="CHEBI:15377"/>
        <dbReference type="ChEBI" id="CHEBI:15378"/>
        <dbReference type="ChEBI" id="CHEBI:30616"/>
        <dbReference type="ChEBI" id="CHEBI:43474"/>
        <dbReference type="ChEBI" id="CHEBI:456216"/>
        <dbReference type="EC" id="3.6.4.13"/>
    </reaction>
</comment>
<dbReference type="InterPro" id="IPR011545">
    <property type="entry name" value="DEAD/DEAH_box_helicase_dom"/>
</dbReference>
<dbReference type="SMART" id="SM00490">
    <property type="entry name" value="HELICc"/>
    <property type="match status" value="1"/>
</dbReference>
<feature type="domain" description="Helicase ATP-binding" evidence="7">
    <location>
        <begin position="456"/>
        <end position="612"/>
    </location>
</feature>
<evidence type="ECO:0000313" key="9">
    <source>
        <dbReference type="Proteomes" id="UP000492821"/>
    </source>
</evidence>
<dbReference type="GO" id="GO:0070478">
    <property type="term" value="P:nuclear-transcribed mRNA catabolic process, 3'-5' exonucleolytic nonsense-mediated decay"/>
    <property type="evidence" value="ECO:0007669"/>
    <property type="project" value="TreeGrafter"/>
</dbReference>
<sequence length="1428" mass="160592">MDELLQGATAAKVAYSDYSARLKESFSTPATPRLIESLTDEYLDAIDSDIVPPGVEKALYIGERSFAIPDDPTALQQIIANESNRLIRVELAELAQDPEILKKVEKISDPLADIYFTDEDAKKLAYIEAEIAFGIKMEIAKEDPEKAATIDELELVEPKDEARIAKNSAIVDAFLDDVAAQPTVTTNLDTAETYQTPFKPTHDVLSFVPSLINGNLYAVHMRPVINEQAEIEDAKEVWEKAVDSKTAAKAMKYDRFADNSIGPGNLTGTGLQVSLDIDKLSQSSKPVKPEEILDESKFADIKVLLTITPDPNARWPKIIELESTSPAASPDPIAVATIAVDTVGVFDLMDFLSNQTPTPVPLDAVESSPDVSSFVKKKKRKKQTIEEVITPEVEATAKIFEKAAADEAPKKPVFLEKFEFAKTLDISKDSAEYLKMKHNLARDYPFTLDPFQQQAIVAMENGNSVFVAAHTSAGKTVVAEYAIALSRKHRSRVVYTSPIKALSNQKFRDFKNEFDDVGLITGDIQLNTEASCLVMTTEILKSMLYNGRVSPDELEWVIFDEVHYINDAERGHVWEEVLIMLPTQVNIVMLSATVPNCLEFADWVGRIKNRTIYVVQTLMRPVPLAHHLYCGKDKKTQNEFFEIMGRSGEFNMPNFKKALAAQNDQRSKKQGPGRGGAKGGRSFNNIAVERCHYTTLINFLKDRNLLPVVNFIFSRNRCNQYAQMLYKLDLTTKDEKAAVKRLFTKYLDSFKGSDRNLPQVRQMYLFCVHGFAIHHSGILPILKELVEILFQKGYVKFLFATETFAMGVNMPARTVVFDTLEKFDGTQRRPLNCTEYIQMAGRAGRRGIDDTGLVIIMAKGPQPYEITTLQLMLRGKPVSLESKFRITYNMLLNILRAEQLNIEDMLQRSYVERVSLRSLASKQTEMSSIVEQIAAVPELHCRDCQPQEESLGSVEAYHDQLLQYIRERSFLLPTLIRVHGAAQLLVPGRYVLLTHPARGISAFIGVVLSFKIAAEGQVELNVVTLALDSATNSNEDDFKAKSDTEKTYFTENFLFESAAVNGLEVVVDVGQSSGKLELLKNVPLEWLLAITKRRSKHVMEKDLLEYFQQQAVTTGRRRSPARSVDNLMTEMDSLIRSNSQQHDDSFFCKIGEDIAPRELGIHEQVADFVKLRNKLLDDNEFSCRRCIEFSDHLRLTRHLQVLRQKRDELSYQTSAQALLLSEDYGNCLKVLRELNFIDKDNLITIKGRVAAQINEDTLLLTELIFENKLQQRGCSEIAAMLCPLTAQHNATKDKSNERDCYISTTVANGDVINTLKAEVANMANRIDSIERRYGVSDARRGQDPTFGLMEAVYQWAEGMSFEQITHLTDAHEGIIVRCIQRLDEVLKDIRNAGRIIGDNTLVQKMIDTSAAIRRDIVFAASLYTTEEE</sequence>
<dbReference type="SUPFAM" id="SSF52540">
    <property type="entry name" value="P-loop containing nucleoside triphosphate hydrolases"/>
    <property type="match status" value="1"/>
</dbReference>
<dbReference type="Pfam" id="PF08148">
    <property type="entry name" value="DSHCT"/>
    <property type="match status" value="1"/>
</dbReference>
<dbReference type="Proteomes" id="UP000492821">
    <property type="component" value="Unassembled WGS sequence"/>
</dbReference>
<reference evidence="10" key="2">
    <citation type="submission" date="2020-10" db="UniProtKB">
        <authorList>
            <consortium name="WormBaseParasite"/>
        </authorList>
    </citation>
    <scope>IDENTIFICATION</scope>
</reference>